<organism evidence="2 3">
    <name type="scientific">Geomicrobium halophilum</name>
    <dbReference type="NCBI Taxonomy" id="549000"/>
    <lineage>
        <taxon>Bacteria</taxon>
        <taxon>Bacillati</taxon>
        <taxon>Bacillota</taxon>
        <taxon>Bacilli</taxon>
        <taxon>Bacillales</taxon>
        <taxon>Geomicrobium</taxon>
    </lineage>
</organism>
<feature type="transmembrane region" description="Helical" evidence="1">
    <location>
        <begin position="112"/>
        <end position="133"/>
    </location>
</feature>
<accession>A0A841PQ76</accession>
<feature type="transmembrane region" description="Helical" evidence="1">
    <location>
        <begin position="145"/>
        <end position="168"/>
    </location>
</feature>
<dbReference type="RefSeq" id="WP_184404976.1">
    <property type="nucleotide sequence ID" value="NZ_JACHHJ010000004.1"/>
</dbReference>
<dbReference type="AlphaFoldDB" id="A0A841PQ76"/>
<protein>
    <submittedName>
        <fullName evidence="2">Putative membrane protein YesL</fullName>
    </submittedName>
</protein>
<dbReference type="InterPro" id="IPR006938">
    <property type="entry name" value="DUF624"/>
</dbReference>
<evidence type="ECO:0000313" key="3">
    <source>
        <dbReference type="Proteomes" id="UP000568839"/>
    </source>
</evidence>
<comment type="caution">
    <text evidence="2">The sequence shown here is derived from an EMBL/GenBank/DDBJ whole genome shotgun (WGS) entry which is preliminary data.</text>
</comment>
<keyword evidence="1" id="KW-0812">Transmembrane</keyword>
<keyword evidence="1" id="KW-0472">Membrane</keyword>
<feature type="transmembrane region" description="Helical" evidence="1">
    <location>
        <begin position="174"/>
        <end position="193"/>
    </location>
</feature>
<evidence type="ECO:0000313" key="2">
    <source>
        <dbReference type="EMBL" id="MBB6450920.1"/>
    </source>
</evidence>
<keyword evidence="1" id="KW-1133">Transmembrane helix</keyword>
<reference evidence="2 3" key="1">
    <citation type="submission" date="2020-08" db="EMBL/GenBank/DDBJ databases">
        <title>Genomic Encyclopedia of Type Strains, Phase IV (KMG-IV): sequencing the most valuable type-strain genomes for metagenomic binning, comparative biology and taxonomic classification.</title>
        <authorList>
            <person name="Goeker M."/>
        </authorList>
    </citation>
    <scope>NUCLEOTIDE SEQUENCE [LARGE SCALE GENOMIC DNA]</scope>
    <source>
        <strain evidence="2 3">DSM 21769</strain>
    </source>
</reference>
<feature type="transmembrane region" description="Helical" evidence="1">
    <location>
        <begin position="20"/>
        <end position="42"/>
    </location>
</feature>
<gene>
    <name evidence="2" type="ORF">HNR44_002910</name>
</gene>
<dbReference type="Pfam" id="PF04854">
    <property type="entry name" value="DUF624"/>
    <property type="match status" value="1"/>
</dbReference>
<evidence type="ECO:0000256" key="1">
    <source>
        <dbReference type="SAM" id="Phobius"/>
    </source>
</evidence>
<name>A0A841PQ76_9BACL</name>
<feature type="transmembrane region" description="Helical" evidence="1">
    <location>
        <begin position="73"/>
        <end position="92"/>
    </location>
</feature>
<proteinExistence type="predicted"/>
<sequence length="206" mass="23516">MQQQVNKIDELFQWLTRLAFLNILWIGASIAGLFVVGSFPALTSMLTVCRKWIIEGTEIPVFKTFMNAFKQDFWKVNIIGWVLLISAVILYINFELLMNGIIDFSPIVVFAYYFLVILFAVVAMNIFPLYVHYDTPLFNLFKNAVVIGFARIPITLAFFVLIGGVIYFSLLVPAVILFFSGSLLSFTIMRIMLLTTDKIDNRKQTA</sequence>
<dbReference type="EMBL" id="JACHHJ010000004">
    <property type="protein sequence ID" value="MBB6450920.1"/>
    <property type="molecule type" value="Genomic_DNA"/>
</dbReference>
<dbReference type="Proteomes" id="UP000568839">
    <property type="component" value="Unassembled WGS sequence"/>
</dbReference>
<keyword evidence="3" id="KW-1185">Reference proteome</keyword>